<evidence type="ECO:0008006" key="6">
    <source>
        <dbReference type="Google" id="ProtNLM"/>
    </source>
</evidence>
<dbReference type="Gramene" id="PUZ66427">
    <property type="protein sequence ID" value="PUZ66427"/>
    <property type="gene ID" value="GQ55_3G306700"/>
</dbReference>
<dbReference type="InterPro" id="IPR004332">
    <property type="entry name" value="Transposase_MuDR"/>
</dbReference>
<name>A0A2T7EF27_9POAL</name>
<evidence type="ECO:0000259" key="2">
    <source>
        <dbReference type="Pfam" id="PF03108"/>
    </source>
</evidence>
<feature type="domain" description="Transposase MuDR plant" evidence="2">
    <location>
        <begin position="214"/>
        <end position="267"/>
    </location>
</feature>
<feature type="domain" description="Transposase MuDR N-terminal" evidence="3">
    <location>
        <begin position="2"/>
        <end position="58"/>
    </location>
</feature>
<proteinExistence type="predicted"/>
<protein>
    <recommendedName>
        <fullName evidence="6">Transposase MuDR plant domain-containing protein</fullName>
    </recommendedName>
</protein>
<gene>
    <name evidence="4" type="ORF">GQ55_3G306700</name>
</gene>
<organism evidence="4 5">
    <name type="scientific">Panicum hallii var. hallii</name>
    <dbReference type="NCBI Taxonomy" id="1504633"/>
    <lineage>
        <taxon>Eukaryota</taxon>
        <taxon>Viridiplantae</taxon>
        <taxon>Streptophyta</taxon>
        <taxon>Embryophyta</taxon>
        <taxon>Tracheophyta</taxon>
        <taxon>Spermatophyta</taxon>
        <taxon>Magnoliopsida</taxon>
        <taxon>Liliopsida</taxon>
        <taxon>Poales</taxon>
        <taxon>Poaceae</taxon>
        <taxon>PACMAD clade</taxon>
        <taxon>Panicoideae</taxon>
        <taxon>Panicodae</taxon>
        <taxon>Paniceae</taxon>
        <taxon>Panicinae</taxon>
        <taxon>Panicum</taxon>
        <taxon>Panicum sect. Panicum</taxon>
    </lineage>
</organism>
<dbReference type="AlphaFoldDB" id="A0A2T7EF27"/>
<dbReference type="OrthoDB" id="676062at2759"/>
<feature type="coiled-coil region" evidence="1">
    <location>
        <begin position="147"/>
        <end position="178"/>
    </location>
</feature>
<keyword evidence="5" id="KW-1185">Reference proteome</keyword>
<reference evidence="4 5" key="1">
    <citation type="submission" date="2018-04" db="EMBL/GenBank/DDBJ databases">
        <title>WGS assembly of Panicum hallii var. hallii HAL2.</title>
        <authorList>
            <person name="Lovell J."/>
            <person name="Jenkins J."/>
            <person name="Lowry D."/>
            <person name="Mamidi S."/>
            <person name="Sreedasyam A."/>
            <person name="Weng X."/>
            <person name="Barry K."/>
            <person name="Bonette J."/>
            <person name="Campitelli B."/>
            <person name="Daum C."/>
            <person name="Gordon S."/>
            <person name="Gould B."/>
            <person name="Lipzen A."/>
            <person name="MacQueen A."/>
            <person name="Palacio-Mejia J."/>
            <person name="Plott C."/>
            <person name="Shakirov E."/>
            <person name="Shu S."/>
            <person name="Yoshinaga Y."/>
            <person name="Zane M."/>
            <person name="Rokhsar D."/>
            <person name="Grimwood J."/>
            <person name="Schmutz J."/>
            <person name="Juenger T."/>
        </authorList>
    </citation>
    <scope>NUCLEOTIDE SEQUENCE [LARGE SCALE GENOMIC DNA]</scope>
    <source>
        <strain evidence="5">cv. HAL2</strain>
    </source>
</reference>
<dbReference type="PANTHER" id="PTHR31973">
    <property type="entry name" value="POLYPROTEIN, PUTATIVE-RELATED"/>
    <property type="match status" value="1"/>
</dbReference>
<dbReference type="Pfam" id="PF09322">
    <property type="entry name" value="DUF1979"/>
    <property type="match status" value="1"/>
</dbReference>
<dbReference type="Proteomes" id="UP000244336">
    <property type="component" value="Chromosome 3"/>
</dbReference>
<keyword evidence="1" id="KW-0175">Coiled coil</keyword>
<evidence type="ECO:0000256" key="1">
    <source>
        <dbReference type="SAM" id="Coils"/>
    </source>
</evidence>
<dbReference type="EMBL" id="CM009751">
    <property type="protein sequence ID" value="PUZ66427.1"/>
    <property type="molecule type" value="Genomic_DNA"/>
</dbReference>
<evidence type="ECO:0000259" key="3">
    <source>
        <dbReference type="Pfam" id="PF09322"/>
    </source>
</evidence>
<dbReference type="STRING" id="1504633.A0A2T7EF27"/>
<sequence length="392" mass="45237">MSSERGIFSIYYGEGNVIYGPNGVDLSEFNCAVRGITRPHERTFESLCNWLMRGLRINQETHTVSVQCVINRTTHALIWELMPLASNEDWLTYLQNASHWQWPLILLVSVHQNPLINIEAAPGDENIDEEIEEANIEAGGTEAPQCVADEEENIPFIVEQLQDEERELDEAMNADSSDDDDDVPQDWVSSDFSHLVVDDGSSWPSDCRENEIIQGARYHSIEEVKEAVKCWSLSLMREFKTVECKSRKYDVVCVKDGCPWRVHAYKGKWKDYWECSIVTQHTCHLPGVQKSHRNLTSQYIANEMYGSIVDNLSYEPKSIIRYIQEKYKYTISYSKAWSAKQKVLEMRFDTARTRRRSGSAVKKFSEWIENEPKEKWALLYDTDGARPKIITG</sequence>
<dbReference type="Pfam" id="PF03108">
    <property type="entry name" value="DBD_Tnp_Mut"/>
    <property type="match status" value="1"/>
</dbReference>
<accession>A0A2T7EF27</accession>
<dbReference type="InterPro" id="IPR015401">
    <property type="entry name" value="Transposase_MuDR_N"/>
</dbReference>
<evidence type="ECO:0000313" key="4">
    <source>
        <dbReference type="EMBL" id="PUZ66427.1"/>
    </source>
</evidence>
<evidence type="ECO:0000313" key="5">
    <source>
        <dbReference type="Proteomes" id="UP000244336"/>
    </source>
</evidence>
<dbReference type="PANTHER" id="PTHR31973:SF195">
    <property type="entry name" value="MUDR FAMILY TRANSPOSASE"/>
    <property type="match status" value="1"/>
</dbReference>